<dbReference type="Pfam" id="PF02386">
    <property type="entry name" value="TrkH"/>
    <property type="match status" value="1"/>
</dbReference>
<dbReference type="GO" id="GO:0015379">
    <property type="term" value="F:potassium:chloride symporter activity"/>
    <property type="evidence" value="ECO:0007669"/>
    <property type="project" value="InterPro"/>
</dbReference>
<dbReference type="NCBIfam" id="TIGR00933">
    <property type="entry name" value="2a38"/>
    <property type="match status" value="1"/>
</dbReference>
<evidence type="ECO:0000256" key="9">
    <source>
        <dbReference type="ARBA" id="ARBA00023136"/>
    </source>
</evidence>
<dbReference type="PANTHER" id="PTHR32024">
    <property type="entry name" value="TRK SYSTEM POTASSIUM UPTAKE PROTEIN TRKG-RELATED"/>
    <property type="match status" value="1"/>
</dbReference>
<dbReference type="GO" id="GO:0005886">
    <property type="term" value="C:plasma membrane"/>
    <property type="evidence" value="ECO:0007669"/>
    <property type="project" value="UniProtKB-SubCell"/>
</dbReference>
<organism evidence="11 12">
    <name type="scientific">Sinobacterium caligoides</name>
    <dbReference type="NCBI Taxonomy" id="933926"/>
    <lineage>
        <taxon>Bacteria</taxon>
        <taxon>Pseudomonadati</taxon>
        <taxon>Pseudomonadota</taxon>
        <taxon>Gammaproteobacteria</taxon>
        <taxon>Cellvibrionales</taxon>
        <taxon>Spongiibacteraceae</taxon>
        <taxon>Sinobacterium</taxon>
    </lineage>
</organism>
<feature type="transmembrane region" description="Helical" evidence="10">
    <location>
        <begin position="84"/>
        <end position="108"/>
    </location>
</feature>
<feature type="transmembrane region" description="Helical" evidence="10">
    <location>
        <begin position="199"/>
        <end position="224"/>
    </location>
</feature>
<proteinExistence type="predicted"/>
<evidence type="ECO:0000256" key="2">
    <source>
        <dbReference type="ARBA" id="ARBA00022448"/>
    </source>
</evidence>
<keyword evidence="8" id="KW-0406">Ion transport</keyword>
<keyword evidence="7 10" id="KW-1133">Transmembrane helix</keyword>
<comment type="subcellular location">
    <subcellularLocation>
        <location evidence="1">Cell membrane</location>
        <topology evidence="1">Multi-pass membrane protein</topology>
    </subcellularLocation>
</comment>
<evidence type="ECO:0000256" key="7">
    <source>
        <dbReference type="ARBA" id="ARBA00022989"/>
    </source>
</evidence>
<keyword evidence="2" id="KW-0813">Transport</keyword>
<dbReference type="InterPro" id="IPR004772">
    <property type="entry name" value="TrkH"/>
</dbReference>
<feature type="transmembrane region" description="Helical" evidence="10">
    <location>
        <begin position="53"/>
        <end position="72"/>
    </location>
</feature>
<dbReference type="Proteomes" id="UP000275394">
    <property type="component" value="Unassembled WGS sequence"/>
</dbReference>
<dbReference type="OrthoDB" id="9810952at2"/>
<evidence type="ECO:0000313" key="11">
    <source>
        <dbReference type="EMBL" id="ROS05195.1"/>
    </source>
</evidence>
<feature type="transmembrane region" description="Helical" evidence="10">
    <location>
        <begin position="353"/>
        <end position="377"/>
    </location>
</feature>
<feature type="transmembrane region" description="Helical" evidence="10">
    <location>
        <begin position="236"/>
        <end position="255"/>
    </location>
</feature>
<reference evidence="11 12" key="1">
    <citation type="submission" date="2018-11" db="EMBL/GenBank/DDBJ databases">
        <title>Genomic Encyclopedia of Type Strains, Phase IV (KMG-IV): sequencing the most valuable type-strain genomes for metagenomic binning, comparative biology and taxonomic classification.</title>
        <authorList>
            <person name="Goeker M."/>
        </authorList>
    </citation>
    <scope>NUCLEOTIDE SEQUENCE [LARGE SCALE GENOMIC DNA]</scope>
    <source>
        <strain evidence="11 12">DSM 100316</strain>
    </source>
</reference>
<gene>
    <name evidence="11" type="ORF">EDC56_0724</name>
</gene>
<keyword evidence="9 10" id="KW-0472">Membrane</keyword>
<evidence type="ECO:0000256" key="3">
    <source>
        <dbReference type="ARBA" id="ARBA00022475"/>
    </source>
</evidence>
<dbReference type="EMBL" id="RKHR01000003">
    <property type="protein sequence ID" value="ROS05195.1"/>
    <property type="molecule type" value="Genomic_DNA"/>
</dbReference>
<feature type="transmembrane region" description="Helical" evidence="10">
    <location>
        <begin position="301"/>
        <end position="332"/>
    </location>
</feature>
<evidence type="ECO:0000313" key="12">
    <source>
        <dbReference type="Proteomes" id="UP000275394"/>
    </source>
</evidence>
<feature type="transmembrane region" description="Helical" evidence="10">
    <location>
        <begin position="168"/>
        <end position="187"/>
    </location>
</feature>
<dbReference type="AlphaFoldDB" id="A0A3N2E0U9"/>
<evidence type="ECO:0000256" key="1">
    <source>
        <dbReference type="ARBA" id="ARBA00004651"/>
    </source>
</evidence>
<dbReference type="RefSeq" id="WP_123711128.1">
    <property type="nucleotide sequence ID" value="NZ_RKHR01000003.1"/>
</dbReference>
<feature type="transmembrane region" description="Helical" evidence="10">
    <location>
        <begin position="20"/>
        <end position="41"/>
    </location>
</feature>
<keyword evidence="5 10" id="KW-0812">Transmembrane</keyword>
<evidence type="ECO:0000256" key="4">
    <source>
        <dbReference type="ARBA" id="ARBA00022538"/>
    </source>
</evidence>
<evidence type="ECO:0000256" key="6">
    <source>
        <dbReference type="ARBA" id="ARBA00022958"/>
    </source>
</evidence>
<dbReference type="SUPFAM" id="SSF81324">
    <property type="entry name" value="Voltage-gated potassium channels"/>
    <property type="match status" value="1"/>
</dbReference>
<feature type="transmembrane region" description="Helical" evidence="10">
    <location>
        <begin position="139"/>
        <end position="156"/>
    </location>
</feature>
<name>A0A3N2E0U9_9GAMM</name>
<evidence type="ECO:0000256" key="8">
    <source>
        <dbReference type="ARBA" id="ARBA00023065"/>
    </source>
</evidence>
<protein>
    <submittedName>
        <fullName evidence="11">Trk system potassium uptake protein TrkH</fullName>
    </submittedName>
</protein>
<keyword evidence="12" id="KW-1185">Reference proteome</keyword>
<comment type="caution">
    <text evidence="11">The sequence shown here is derived from an EMBL/GenBank/DDBJ whole genome shotgun (WGS) entry which is preliminary data.</text>
</comment>
<accession>A0A3N2E0U9</accession>
<feature type="transmembrane region" description="Helical" evidence="10">
    <location>
        <begin position="383"/>
        <end position="401"/>
    </location>
</feature>
<evidence type="ECO:0000256" key="10">
    <source>
        <dbReference type="SAM" id="Phobius"/>
    </source>
</evidence>
<feature type="transmembrane region" description="Helical" evidence="10">
    <location>
        <begin position="413"/>
        <end position="435"/>
    </location>
</feature>
<dbReference type="PANTHER" id="PTHR32024:SF1">
    <property type="entry name" value="KTR SYSTEM POTASSIUM UPTAKE PROTEIN B"/>
    <property type="match status" value="1"/>
</dbReference>
<dbReference type="InterPro" id="IPR003445">
    <property type="entry name" value="Cat_transpt"/>
</dbReference>
<sequence>MLPSGEKRTYTLQKNNSKRLSEPLVIVLSFLAILLPASLLLMHPLDSVTGLSFIDALFTATSAISVTGLGVVDTGTHFTVLGQCILLVLIQIGGLGQMTISIVLLHMLRLRVTLRQSLLVREELGQTKPMNMQTLVKRIIFFALLAELIGTLLFAIRWVPEFGWQRGLFISFFHAVSAFNNAGFSLFSDSLSHYVGDPLVVLTAASLFIIGGLGFVVVLDIIKVKNFSSLKLHSKLMLVGTFFLLLIGMFLFFFLESHNPNTLGGLEHSDKLLAAFFQSATARTAGFNTVEISALSNASMLVMMCLMFIGAGTTSTGGGIKVTTFVTVALATKAFLGRRKDVVVFGRTLPKQVLWRSLAIVTISAMFLLLAMFILLITEQAPFLVVMFETVSAFATTGVSAGLTSTLSDTGKFVLIVVMIVGRLGPLTLVFLMTAPKTTKLRYPDEEINTG</sequence>
<keyword evidence="6" id="KW-0630">Potassium</keyword>
<keyword evidence="4" id="KW-0633">Potassium transport</keyword>
<keyword evidence="3" id="KW-1003">Cell membrane</keyword>
<evidence type="ECO:0000256" key="5">
    <source>
        <dbReference type="ARBA" id="ARBA00022692"/>
    </source>
</evidence>